<evidence type="ECO:0000256" key="2">
    <source>
        <dbReference type="ARBA" id="ARBA00005407"/>
    </source>
</evidence>
<evidence type="ECO:0008006" key="11">
    <source>
        <dbReference type="Google" id="ProtNLM"/>
    </source>
</evidence>
<evidence type="ECO:0000313" key="10">
    <source>
        <dbReference type="Proteomes" id="UP000054560"/>
    </source>
</evidence>
<dbReference type="CDD" id="cd00590">
    <property type="entry name" value="RRM_SF"/>
    <property type="match status" value="1"/>
</dbReference>
<evidence type="ECO:0000259" key="7">
    <source>
        <dbReference type="PROSITE" id="PS50102"/>
    </source>
</evidence>
<dbReference type="STRING" id="667725.A0A0L0FP76"/>
<feature type="region of interest" description="Disordered" evidence="6">
    <location>
        <begin position="510"/>
        <end position="586"/>
    </location>
</feature>
<feature type="region of interest" description="Disordered" evidence="6">
    <location>
        <begin position="634"/>
        <end position="677"/>
    </location>
</feature>
<dbReference type="PROSITE" id="PS50102">
    <property type="entry name" value="RRM"/>
    <property type="match status" value="1"/>
</dbReference>
<keyword evidence="10" id="KW-1185">Reference proteome</keyword>
<feature type="compositionally biased region" description="Pro residues" evidence="6">
    <location>
        <begin position="886"/>
        <end position="895"/>
    </location>
</feature>
<dbReference type="GO" id="GO:0031053">
    <property type="term" value="P:primary miRNA processing"/>
    <property type="evidence" value="ECO:0007669"/>
    <property type="project" value="TreeGrafter"/>
</dbReference>
<dbReference type="InterPro" id="IPR000504">
    <property type="entry name" value="RRM_dom"/>
</dbReference>
<dbReference type="Pfam" id="PF12066">
    <property type="entry name" value="SERRATE_Ars2_N"/>
    <property type="match status" value="1"/>
</dbReference>
<feature type="region of interest" description="Disordered" evidence="6">
    <location>
        <begin position="295"/>
        <end position="370"/>
    </location>
</feature>
<dbReference type="PANTHER" id="PTHR13165">
    <property type="entry name" value="ARSENITE-RESISTANCE PROTEIN 2"/>
    <property type="match status" value="1"/>
</dbReference>
<dbReference type="EMBL" id="KQ242633">
    <property type="protein sequence ID" value="KNC77783.1"/>
    <property type="molecule type" value="Genomic_DNA"/>
</dbReference>
<keyword evidence="5" id="KW-0694">RNA-binding</keyword>
<dbReference type="PROSITE" id="PS00028">
    <property type="entry name" value="ZINC_FINGER_C2H2_1"/>
    <property type="match status" value="1"/>
</dbReference>
<keyword evidence="4" id="KW-0479">Metal-binding</keyword>
<feature type="compositionally biased region" description="Basic and acidic residues" evidence="6">
    <location>
        <begin position="1"/>
        <end position="43"/>
    </location>
</feature>
<sequence>MERWSPERGTRGGERSDVGDDSDRRWRRNRDSDRNSRKGRDESVDVDDMGRRKRKGSSQSRSYDRRGRHAPERRDSFGRDRDVDERSRQKFRSRSPIYDRDDRRGRNNNNNAGGRGYDRTDRGGSWQRGDSRERASRGPPRDFPMRDGLPRPMQPPPPSNGPVSFKMFMSNLPEDIDDKTATEQYAQYKVNFLQDQISTFFNAHKNSEWFMDEYLEARVQKYDSERFAVAQERAQILLEKDTPSHTDDLEDTLVKDVLGDLRMTENDSDQMVKLIANLNTEYDIRVSERALETFNAGQKAQAEADQETKEEGRRNEGAGKGNVSDDDTRMSGDDADKDNEDGDGSDAEKNSDFQNDAEADGEAQDEHPTPMKVCPKLFVKNLSIQVSREDLMAACSAAGPVICLSFSSPLSSKRFMRMAWITFAIGADVKKILNALQGKTIKGCKLSFVINNPPNTKIKVAPSLANERSRLLHDLEQTKRLIEVLDQRAGLFHGDLDDDIDEDDHNTRTRVQRLENNPFVDTHTPLSRSTTPVRKTKSTKHSRSNKSRKRRDSMDTGDENDRSSDDKSDKGDSADEEEMADTDDIINEGGFSVREALDRQLLYLRLVHNYCYYSGVLAKDSDALVRSVGHLHVRPTTEEEDSNSRLKRSDRARERRESRSENKGPGQQRRDNLLTRETEEGAEAWAKRVDKRVAAVLKPKLDEDEVKKLIRSERNAKTGNTAAADDDENVDEAEECEKAVERFIDESWTQIETEKFKCVLCSKMFKGREFVVKHLNKKHGDELQGVRNRLLLFKQYVRDADRVTLDSLQVMSNFGSGRFEQRPFMPRGGHPMHDGPRGGMLMRPPFNGHRGPRPPPHMMFRTGPPMGQNGPDFHHGQPQMFHPHGPRPMRPPGPMDPRGGREMRQYTDLDAPVGDRRGPDFRELVNYGDI</sequence>
<feature type="compositionally biased region" description="Basic and acidic residues" evidence="6">
    <location>
        <begin position="129"/>
        <end position="149"/>
    </location>
</feature>
<dbReference type="GO" id="GO:0003723">
    <property type="term" value="F:RNA binding"/>
    <property type="evidence" value="ECO:0007669"/>
    <property type="project" value="UniProtKB-UniRule"/>
</dbReference>
<accession>A0A0L0FP76</accession>
<feature type="domain" description="RRM" evidence="7">
    <location>
        <begin position="375"/>
        <end position="453"/>
    </location>
</feature>
<feature type="compositionally biased region" description="Basic and acidic residues" evidence="6">
    <location>
        <begin position="559"/>
        <end position="573"/>
    </location>
</feature>
<organism evidence="9 10">
    <name type="scientific">Sphaeroforma arctica JP610</name>
    <dbReference type="NCBI Taxonomy" id="667725"/>
    <lineage>
        <taxon>Eukaryota</taxon>
        <taxon>Ichthyosporea</taxon>
        <taxon>Ichthyophonida</taxon>
        <taxon>Sphaeroforma</taxon>
    </lineage>
</organism>
<name>A0A0L0FP76_9EUKA</name>
<dbReference type="PANTHER" id="PTHR13165:SF0">
    <property type="entry name" value="SERRATE RNA EFFECTOR MOLECULE HOMOLOG"/>
    <property type="match status" value="1"/>
</dbReference>
<evidence type="ECO:0000256" key="3">
    <source>
        <dbReference type="ARBA" id="ARBA00023242"/>
    </source>
</evidence>
<dbReference type="GO" id="GO:0016604">
    <property type="term" value="C:nuclear body"/>
    <property type="evidence" value="ECO:0007669"/>
    <property type="project" value="TreeGrafter"/>
</dbReference>
<feature type="compositionally biased region" description="Basic and acidic residues" evidence="6">
    <location>
        <begin position="62"/>
        <end position="88"/>
    </location>
</feature>
<keyword evidence="4" id="KW-0863">Zinc-finger</keyword>
<dbReference type="InterPro" id="IPR007042">
    <property type="entry name" value="SERRATE/Ars2_C"/>
</dbReference>
<reference evidence="9 10" key="1">
    <citation type="submission" date="2011-02" db="EMBL/GenBank/DDBJ databases">
        <title>The Genome Sequence of Sphaeroforma arctica JP610.</title>
        <authorList>
            <consortium name="The Broad Institute Genome Sequencing Platform"/>
            <person name="Russ C."/>
            <person name="Cuomo C."/>
            <person name="Young S.K."/>
            <person name="Zeng Q."/>
            <person name="Gargeya S."/>
            <person name="Alvarado L."/>
            <person name="Berlin A."/>
            <person name="Chapman S.B."/>
            <person name="Chen Z."/>
            <person name="Freedman E."/>
            <person name="Gellesch M."/>
            <person name="Goldberg J."/>
            <person name="Griggs A."/>
            <person name="Gujja S."/>
            <person name="Heilman E."/>
            <person name="Heiman D."/>
            <person name="Howarth C."/>
            <person name="Mehta T."/>
            <person name="Neiman D."/>
            <person name="Pearson M."/>
            <person name="Roberts A."/>
            <person name="Saif S."/>
            <person name="Shea T."/>
            <person name="Shenoy N."/>
            <person name="Sisk P."/>
            <person name="Stolte C."/>
            <person name="Sykes S."/>
            <person name="White J."/>
            <person name="Yandava C."/>
            <person name="Burger G."/>
            <person name="Gray M.W."/>
            <person name="Holland P.W.H."/>
            <person name="King N."/>
            <person name="Lang F.B.F."/>
            <person name="Roger A.J."/>
            <person name="Ruiz-Trillo I."/>
            <person name="Haas B."/>
            <person name="Nusbaum C."/>
            <person name="Birren B."/>
        </authorList>
    </citation>
    <scope>NUCLEOTIDE SEQUENCE [LARGE SCALE GENOMIC DNA]</scope>
    <source>
        <strain evidence="9 10">JP610</strain>
    </source>
</reference>
<feature type="compositionally biased region" description="Basic and acidic residues" evidence="6">
    <location>
        <begin position="898"/>
        <end position="920"/>
    </location>
</feature>
<dbReference type="SUPFAM" id="SSF54928">
    <property type="entry name" value="RNA-binding domain, RBD"/>
    <property type="match status" value="1"/>
</dbReference>
<feature type="compositionally biased region" description="Basic and acidic residues" evidence="6">
    <location>
        <begin position="306"/>
        <end position="317"/>
    </location>
</feature>
<dbReference type="eggNOG" id="KOG2295">
    <property type="taxonomic scope" value="Eukaryota"/>
</dbReference>
<protein>
    <recommendedName>
        <fullName evidence="11">C2H2-type domain-containing protein</fullName>
    </recommendedName>
</protein>
<dbReference type="InterPro" id="IPR013087">
    <property type="entry name" value="Znf_C2H2_type"/>
</dbReference>
<feature type="compositionally biased region" description="Basic and acidic residues" evidence="6">
    <location>
        <begin position="642"/>
        <end position="677"/>
    </location>
</feature>
<dbReference type="Pfam" id="PF00076">
    <property type="entry name" value="RRM_1"/>
    <property type="match status" value="1"/>
</dbReference>
<dbReference type="InterPro" id="IPR012677">
    <property type="entry name" value="Nucleotide-bd_a/b_plait_sf"/>
</dbReference>
<feature type="compositionally biased region" description="Acidic residues" evidence="6">
    <location>
        <begin position="574"/>
        <end position="586"/>
    </location>
</feature>
<gene>
    <name evidence="9" type="ORF">SARC_09769</name>
</gene>
<evidence type="ECO:0000256" key="4">
    <source>
        <dbReference type="PROSITE-ProRule" id="PRU00042"/>
    </source>
</evidence>
<feature type="compositionally biased region" description="Basic residues" evidence="6">
    <location>
        <begin position="534"/>
        <end position="551"/>
    </location>
</feature>
<proteinExistence type="inferred from homology"/>
<evidence type="ECO:0000256" key="5">
    <source>
        <dbReference type="PROSITE-ProRule" id="PRU00176"/>
    </source>
</evidence>
<dbReference type="GO" id="GO:0008270">
    <property type="term" value="F:zinc ion binding"/>
    <property type="evidence" value="ECO:0007669"/>
    <property type="project" value="UniProtKB-KW"/>
</dbReference>
<dbReference type="GeneID" id="25910273"/>
<feature type="compositionally biased region" description="Acidic residues" evidence="6">
    <location>
        <begin position="335"/>
        <end position="345"/>
    </location>
</feature>
<dbReference type="PROSITE" id="PS50157">
    <property type="entry name" value="ZINC_FINGER_C2H2_2"/>
    <property type="match status" value="1"/>
</dbReference>
<dbReference type="InterPro" id="IPR021933">
    <property type="entry name" value="SERRATE/Ars2_N"/>
</dbReference>
<dbReference type="AlphaFoldDB" id="A0A0L0FP76"/>
<keyword evidence="3" id="KW-0539">Nucleus</keyword>
<dbReference type="InterPro" id="IPR039727">
    <property type="entry name" value="SE/Ars2"/>
</dbReference>
<evidence type="ECO:0000313" key="9">
    <source>
        <dbReference type="EMBL" id="KNC77783.1"/>
    </source>
</evidence>
<evidence type="ECO:0000256" key="6">
    <source>
        <dbReference type="SAM" id="MobiDB-lite"/>
    </source>
</evidence>
<dbReference type="Pfam" id="PF04959">
    <property type="entry name" value="ARS2"/>
    <property type="match status" value="1"/>
</dbReference>
<feature type="region of interest" description="Disordered" evidence="6">
    <location>
        <begin position="867"/>
        <end position="920"/>
    </location>
</feature>
<dbReference type="SMART" id="SM00360">
    <property type="entry name" value="RRM"/>
    <property type="match status" value="1"/>
</dbReference>
<comment type="subcellular location">
    <subcellularLocation>
        <location evidence="1">Nucleus</location>
    </subcellularLocation>
</comment>
<keyword evidence="4" id="KW-0862">Zinc</keyword>
<evidence type="ECO:0000256" key="1">
    <source>
        <dbReference type="ARBA" id="ARBA00004123"/>
    </source>
</evidence>
<dbReference type="OrthoDB" id="342064at2759"/>
<dbReference type="InterPro" id="IPR035979">
    <property type="entry name" value="RBD_domain_sf"/>
</dbReference>
<evidence type="ECO:0000259" key="8">
    <source>
        <dbReference type="PROSITE" id="PS50157"/>
    </source>
</evidence>
<dbReference type="Proteomes" id="UP000054560">
    <property type="component" value="Unassembled WGS sequence"/>
</dbReference>
<feature type="compositionally biased region" description="Polar residues" evidence="6">
    <location>
        <begin position="524"/>
        <end position="533"/>
    </location>
</feature>
<feature type="region of interest" description="Disordered" evidence="6">
    <location>
        <begin position="1"/>
        <end position="163"/>
    </location>
</feature>
<dbReference type="RefSeq" id="XP_014151685.1">
    <property type="nucleotide sequence ID" value="XM_014296210.1"/>
</dbReference>
<dbReference type="Gene3D" id="3.30.70.330">
    <property type="match status" value="1"/>
</dbReference>
<feature type="domain" description="C2H2-type" evidence="8">
    <location>
        <begin position="756"/>
        <end position="784"/>
    </location>
</feature>
<comment type="similarity">
    <text evidence="2">Belongs to the ARS2 family.</text>
</comment>